<dbReference type="OrthoDB" id="262508at2"/>
<evidence type="ECO:0000313" key="3">
    <source>
        <dbReference type="Proteomes" id="UP000460272"/>
    </source>
</evidence>
<dbReference type="Pfam" id="PF18944">
    <property type="entry name" value="DUF5691"/>
    <property type="match status" value="1"/>
</dbReference>
<dbReference type="InterPro" id="IPR043746">
    <property type="entry name" value="DUF5691"/>
</dbReference>
<comment type="caution">
    <text evidence="2">The sequence shown here is derived from an EMBL/GenBank/DDBJ whole genome shotgun (WGS) entry which is preliminary data.</text>
</comment>
<dbReference type="EMBL" id="RPFW01000002">
    <property type="protein sequence ID" value="TVZ05743.1"/>
    <property type="molecule type" value="Genomic_DNA"/>
</dbReference>
<reference evidence="2 3" key="1">
    <citation type="submission" date="2018-11" db="EMBL/GenBank/DDBJ databases">
        <title>Trebonia kvetii gen.nov., sp.nov., a novel acidophilic actinobacterium, and proposal of the new actinobacterial family Treboniaceae fam. nov.</title>
        <authorList>
            <person name="Rapoport D."/>
            <person name="Sagova-Mareckova M."/>
            <person name="Sedlacek I."/>
            <person name="Provaznik J."/>
            <person name="Kralova S."/>
            <person name="Pavlinic D."/>
            <person name="Benes V."/>
            <person name="Kopecky J."/>
        </authorList>
    </citation>
    <scope>NUCLEOTIDE SEQUENCE [LARGE SCALE GENOMIC DNA]</scope>
    <source>
        <strain evidence="2 3">15Tr583</strain>
    </source>
</reference>
<feature type="region of interest" description="Disordered" evidence="1">
    <location>
        <begin position="68"/>
        <end position="102"/>
    </location>
</feature>
<organism evidence="2 3">
    <name type="scientific">Trebonia kvetii</name>
    <dbReference type="NCBI Taxonomy" id="2480626"/>
    <lineage>
        <taxon>Bacteria</taxon>
        <taxon>Bacillati</taxon>
        <taxon>Actinomycetota</taxon>
        <taxon>Actinomycetes</taxon>
        <taxon>Streptosporangiales</taxon>
        <taxon>Treboniaceae</taxon>
        <taxon>Trebonia</taxon>
    </lineage>
</organism>
<evidence type="ECO:0000256" key="1">
    <source>
        <dbReference type="SAM" id="MobiDB-lite"/>
    </source>
</evidence>
<feature type="region of interest" description="Disordered" evidence="1">
    <location>
        <begin position="190"/>
        <end position="213"/>
    </location>
</feature>
<dbReference type="RefSeq" id="WP_145853443.1">
    <property type="nucleotide sequence ID" value="NZ_RPFW01000002.1"/>
</dbReference>
<dbReference type="Proteomes" id="UP000460272">
    <property type="component" value="Unassembled WGS sequence"/>
</dbReference>
<name>A0A6P2C884_9ACTN</name>
<evidence type="ECO:0000313" key="2">
    <source>
        <dbReference type="EMBL" id="TVZ05743.1"/>
    </source>
</evidence>
<protein>
    <submittedName>
        <fullName evidence="2">Uncharacterized protein</fullName>
    </submittedName>
</protein>
<sequence length="622" mass="64701">MSGLTFDDLVTTAALGVSRKGFAPAELDGVAAEYAGRLDTADPAAALLDAAALLTVAGRAGVRLADGTALPVADPGDRTASPPGDLGGRTALPPGDPGDGAERELSMAGARALTRLSGRDRSRRSAANAAGVTGDLLAAMRDAGYVLPAPLLADLLDLASRTPVLRPAVAPVLGTRGRWLSRHRADWQEVADAATPEPDGSSAPGDRQAEAMGDREAGAMGDRAAGAPGDPEVWRVGRPAERRGYLARLRDCDPGAGRELLFDGWTRESKEDRSGLLGMLGRGLSAADEEFLENALGDRAAEVRAVARRLLARLPDSAFQRRASLRAAQALRLEGNGTEARLVAYLPRVLDKASLRDGVDSGAPPGWNDDAGWLLAQLVAGAPPSELTTRLRMTSAQLVALPVAGAAAIDVRAGWRLAVARQAEAVADAGRNGPGPAGPELAEWAAALLDADRQCVNRPPSVWVPDAALAGLLPGDARATRTAALLDAVGKDARPPQAQRVMAELAGHRIPWPALVADAALAALDRAAGRPLLTEFTQALLDAAGRAMPASGVRDYAAELTRLAVATPEAMPWMPAMRAAAETITLRRAFLAELRDATVLTNTGLPALMTPPNEGENVDRHR</sequence>
<gene>
    <name evidence="2" type="ORF">EAS64_14735</name>
</gene>
<proteinExistence type="predicted"/>
<accession>A0A6P2C884</accession>
<dbReference type="AlphaFoldDB" id="A0A6P2C884"/>
<keyword evidence="3" id="KW-1185">Reference proteome</keyword>